<reference evidence="1 2" key="1">
    <citation type="journal article" date="2021" name="Hortic Res">
        <title>High-quality reference genome and annotation aids understanding of berry development for evergreen blueberry (Vaccinium darrowii).</title>
        <authorList>
            <person name="Yu J."/>
            <person name="Hulse-Kemp A.M."/>
            <person name="Babiker E."/>
            <person name="Staton M."/>
        </authorList>
    </citation>
    <scope>NUCLEOTIDE SEQUENCE [LARGE SCALE GENOMIC DNA]</scope>
    <source>
        <strain evidence="2">cv. NJ 8807/NJ 8810</strain>
        <tissue evidence="1">Young leaf</tissue>
    </source>
</reference>
<protein>
    <submittedName>
        <fullName evidence="1">Uncharacterized protein</fullName>
    </submittedName>
</protein>
<organism evidence="1 2">
    <name type="scientific">Vaccinium darrowii</name>
    <dbReference type="NCBI Taxonomy" id="229202"/>
    <lineage>
        <taxon>Eukaryota</taxon>
        <taxon>Viridiplantae</taxon>
        <taxon>Streptophyta</taxon>
        <taxon>Embryophyta</taxon>
        <taxon>Tracheophyta</taxon>
        <taxon>Spermatophyta</taxon>
        <taxon>Magnoliopsida</taxon>
        <taxon>eudicotyledons</taxon>
        <taxon>Gunneridae</taxon>
        <taxon>Pentapetalae</taxon>
        <taxon>asterids</taxon>
        <taxon>Ericales</taxon>
        <taxon>Ericaceae</taxon>
        <taxon>Vaccinioideae</taxon>
        <taxon>Vaccinieae</taxon>
        <taxon>Vaccinium</taxon>
    </lineage>
</organism>
<gene>
    <name evidence="1" type="ORF">Vadar_003680</name>
</gene>
<accession>A0ACB7ZHM2</accession>
<dbReference type="Proteomes" id="UP000828048">
    <property type="component" value="Chromosome 9"/>
</dbReference>
<comment type="caution">
    <text evidence="1">The sequence shown here is derived from an EMBL/GenBank/DDBJ whole genome shotgun (WGS) entry which is preliminary data.</text>
</comment>
<sequence>MSRSKKKPILIRQVWAGNLTEELSLINCITLRYPFVSMDTEFPGTIFHPRVEKNQLSRLPPDCNYRVMKANVDALNIVQLGLTLSDADGNLPESLTHSFVWEFNFRDFDLESDLQNRDSVALLEKQGIDFYKNRKLGIDSRVFGCLFLKSRLVSKFNRPSAVTWITFHSAYDFGFLLKILTGGRLLPANLRTFMTLVNMIFGGAVYDIKHMIRFCDGLYGGLERVAKKLGVDRVAGKSHQAGSDSLLTMQTFMKLKELYFNREGGEEEIGKFQCVLHGLEVERTVSFV</sequence>
<evidence type="ECO:0000313" key="2">
    <source>
        <dbReference type="Proteomes" id="UP000828048"/>
    </source>
</evidence>
<dbReference type="EMBL" id="CM037159">
    <property type="protein sequence ID" value="KAH7865208.1"/>
    <property type="molecule type" value="Genomic_DNA"/>
</dbReference>
<keyword evidence="2" id="KW-1185">Reference proteome</keyword>
<name>A0ACB7ZHM2_9ERIC</name>
<evidence type="ECO:0000313" key="1">
    <source>
        <dbReference type="EMBL" id="KAH7865208.1"/>
    </source>
</evidence>
<proteinExistence type="predicted"/>